<dbReference type="AlphaFoldDB" id="A0A0K1ERI2"/>
<gene>
    <name evidence="3" type="ORF">CMC5_076610</name>
</gene>
<feature type="domain" description="Alginate export" evidence="2">
    <location>
        <begin position="272"/>
        <end position="458"/>
    </location>
</feature>
<evidence type="ECO:0000313" key="4">
    <source>
        <dbReference type="Proteomes" id="UP000067626"/>
    </source>
</evidence>
<dbReference type="STRING" id="52.CMC5_076610"/>
<dbReference type="Pfam" id="PF13372">
    <property type="entry name" value="Alginate_exp"/>
    <property type="match status" value="1"/>
</dbReference>
<sequence length="483" mass="51923">MIRSHQLAQAVSGSVLLALAVTSTEAAAQASPWSEAVVVGGWSFRPQLELRTRGELRSNPIDTGGEVYGSSAVLAEGFGTTLPPVAETRAETDMQWVVGERARLGLTVDRGALTGVFTLQDARLWGSPETIFLGPGQSELPSTAPWEAYLDVHTRSGRRAFFRMGRQRVVWGDGRLLGESDWAYTPRSLDAMRFGVQLGDIDIEAMAALLSAPGATPPSVAGTRRPISEGTGAQLYGLDAVWHIAPLFQVELTGLARIVREPRPSWLTPGDTFVVDGRVFGEHRGFSYAVEGAYQFGRIATYGEDRPLSAFALAARAGLETSLPGHLKFGVRGAYASGDDGELAPGETQTRFDPILPDERRHIGLMGLYGWSNLIEGSGTVEVRPLDELSVLVGYTFAALAQASGRWVTSRLLPVGAVVGNESRVLGHEIDAVVALTPWDPLRIEVGYGLFLFGEGARTILTAASRPADLQHFGYLQATLRVP</sequence>
<keyword evidence="1" id="KW-0732">Signal</keyword>
<dbReference type="Gene3D" id="2.40.160.100">
    <property type="match status" value="1"/>
</dbReference>
<evidence type="ECO:0000259" key="2">
    <source>
        <dbReference type="Pfam" id="PF13372"/>
    </source>
</evidence>
<evidence type="ECO:0000313" key="3">
    <source>
        <dbReference type="EMBL" id="AKT43429.1"/>
    </source>
</evidence>
<reference evidence="3 4" key="1">
    <citation type="submission" date="2015-07" db="EMBL/GenBank/DDBJ databases">
        <title>Genome analysis of myxobacterium Chondromyces crocatus Cm c5 reveals a high potential for natural compound synthesis and the genetic basis for the loss of fruiting body formation.</title>
        <authorList>
            <person name="Zaburannyi N."/>
            <person name="Bunk B."/>
            <person name="Maier J."/>
            <person name="Overmann J."/>
            <person name="Mueller R."/>
        </authorList>
    </citation>
    <scope>NUCLEOTIDE SEQUENCE [LARGE SCALE GENOMIC DNA]</scope>
    <source>
        <strain evidence="3 4">Cm c5</strain>
    </source>
</reference>
<feature type="signal peptide" evidence="1">
    <location>
        <begin position="1"/>
        <end position="28"/>
    </location>
</feature>
<proteinExistence type="predicted"/>
<dbReference type="OrthoDB" id="9764666at2"/>
<dbReference type="KEGG" id="ccro:CMC5_076610"/>
<accession>A0A0K1ERI2</accession>
<dbReference type="EMBL" id="CP012159">
    <property type="protein sequence ID" value="AKT43429.1"/>
    <property type="molecule type" value="Genomic_DNA"/>
</dbReference>
<dbReference type="RefSeq" id="WP_050434895.1">
    <property type="nucleotide sequence ID" value="NZ_CP012159.1"/>
</dbReference>
<evidence type="ECO:0000256" key="1">
    <source>
        <dbReference type="SAM" id="SignalP"/>
    </source>
</evidence>
<organism evidence="3 4">
    <name type="scientific">Chondromyces crocatus</name>
    <dbReference type="NCBI Taxonomy" id="52"/>
    <lineage>
        <taxon>Bacteria</taxon>
        <taxon>Pseudomonadati</taxon>
        <taxon>Myxococcota</taxon>
        <taxon>Polyangia</taxon>
        <taxon>Polyangiales</taxon>
        <taxon>Polyangiaceae</taxon>
        <taxon>Chondromyces</taxon>
    </lineage>
</organism>
<dbReference type="Proteomes" id="UP000067626">
    <property type="component" value="Chromosome"/>
</dbReference>
<dbReference type="InterPro" id="IPR025388">
    <property type="entry name" value="Alginate_export_dom"/>
</dbReference>
<name>A0A0K1ERI2_CHOCO</name>
<dbReference type="InterPro" id="IPR053728">
    <property type="entry name" value="Alginate_Permeability_Chnl"/>
</dbReference>
<feature type="chain" id="PRO_5005459877" description="Alginate export domain-containing protein" evidence="1">
    <location>
        <begin position="29"/>
        <end position="483"/>
    </location>
</feature>
<keyword evidence="4" id="KW-1185">Reference proteome</keyword>
<protein>
    <recommendedName>
        <fullName evidence="2">Alginate export domain-containing protein</fullName>
    </recommendedName>
</protein>